<dbReference type="EMBL" id="DUZY01000001">
    <property type="protein sequence ID" value="DAD23430.1"/>
    <property type="molecule type" value="Genomic_DNA"/>
</dbReference>
<gene>
    <name evidence="1" type="ORF">HUJ06_024893</name>
</gene>
<name>A0A822XSP9_NELNU</name>
<accession>A0A822XSP9</accession>
<organism evidence="1 2">
    <name type="scientific">Nelumbo nucifera</name>
    <name type="common">Sacred lotus</name>
    <dbReference type="NCBI Taxonomy" id="4432"/>
    <lineage>
        <taxon>Eukaryota</taxon>
        <taxon>Viridiplantae</taxon>
        <taxon>Streptophyta</taxon>
        <taxon>Embryophyta</taxon>
        <taxon>Tracheophyta</taxon>
        <taxon>Spermatophyta</taxon>
        <taxon>Magnoliopsida</taxon>
        <taxon>Proteales</taxon>
        <taxon>Nelumbonaceae</taxon>
        <taxon>Nelumbo</taxon>
    </lineage>
</organism>
<proteinExistence type="predicted"/>
<comment type="caution">
    <text evidence="1">The sequence shown here is derived from an EMBL/GenBank/DDBJ whole genome shotgun (WGS) entry which is preliminary data.</text>
</comment>
<protein>
    <submittedName>
        <fullName evidence="1">Uncharacterized protein</fullName>
    </submittedName>
</protein>
<keyword evidence="2" id="KW-1185">Reference proteome</keyword>
<dbReference type="AlphaFoldDB" id="A0A822XSP9"/>
<evidence type="ECO:0000313" key="2">
    <source>
        <dbReference type="Proteomes" id="UP000607653"/>
    </source>
</evidence>
<sequence length="266" mass="29403">MANLISLPLQERIPRNNILQRATDIIIFFLSSSSSPIVPNAPTMESLGSLPSSASHGSLSAGSSPSIQLESCEYRTILSASYKGLAGLLGGHVCDNSRPITRTAYHHCKHCVSLLAVDYPAHKFLLCVPTMRFSSHLLFSCRSLQVCQTLGSFRDWGNKEIFRMGCRISFTCPERSGRAPHHSSRSHDSWLVGSTGRQLKLLTVLRSIQRLNGLCRPTPAFLRYTLGVSPRYDPTKEMGHRPSRISLELTSHSGYKGSFDRQCLGI</sequence>
<evidence type="ECO:0000313" key="1">
    <source>
        <dbReference type="EMBL" id="DAD23430.1"/>
    </source>
</evidence>
<dbReference type="Proteomes" id="UP000607653">
    <property type="component" value="Unassembled WGS sequence"/>
</dbReference>
<reference evidence="1 2" key="1">
    <citation type="journal article" date="2020" name="Mol. Biol. Evol.">
        <title>Distinct Expression and Methylation Patterns for Genes with Different Fates following a Single Whole-Genome Duplication in Flowering Plants.</title>
        <authorList>
            <person name="Shi T."/>
            <person name="Rahmani R.S."/>
            <person name="Gugger P.F."/>
            <person name="Wang M."/>
            <person name="Li H."/>
            <person name="Zhang Y."/>
            <person name="Li Z."/>
            <person name="Wang Q."/>
            <person name="Van de Peer Y."/>
            <person name="Marchal K."/>
            <person name="Chen J."/>
        </authorList>
    </citation>
    <scope>NUCLEOTIDE SEQUENCE [LARGE SCALE GENOMIC DNA]</scope>
    <source>
        <tissue evidence="1">Leaf</tissue>
    </source>
</reference>